<sequence length="406" mass="44448">MNLNFVLKIAFRYFFPKAGDRFISFVSAFSLVGTTIGVAALIIVMSIMNGFHNELIRCTVGTNGHIVLQGDDPEYLKDKVARYKFVTGIGFTIEGQGLLSTPDHNTGVMVKGLSESDFILKKQLSKNLSKQAKTLNDPNTVLLGKELAINLGLKTGDAVTLLVPETRASIFGSLPKSKELKVAGIISSGLSEYDAANIIIPIETAQKVFDRPKMLEIYTDNPDQVDAYTKILQQDLVGHIDSISNWKITNKSILSALKIEKTAMGMVLSLIIMVASFNIISSLFMLVKNKSKDIAILRTIGASKNSIMLIFMLSGSMLGIIGTFAGIVIAIPIIRNIEGIRHFLEYFTGIPIFDSAIYFLYTLPAQIETSDVILVSSISLGISFLATIYPAYRAANLNPVEILRHE</sequence>
<feature type="domain" description="MacB-like periplasmic core" evidence="10">
    <location>
        <begin position="27"/>
        <end position="230"/>
    </location>
</feature>
<dbReference type="InterPro" id="IPR003838">
    <property type="entry name" value="ABC3_permease_C"/>
</dbReference>
<evidence type="ECO:0000256" key="2">
    <source>
        <dbReference type="ARBA" id="ARBA00005236"/>
    </source>
</evidence>
<dbReference type="NCBIfam" id="TIGR02212">
    <property type="entry name" value="lolCE"/>
    <property type="match status" value="1"/>
</dbReference>
<dbReference type="PANTHER" id="PTHR30489:SF0">
    <property type="entry name" value="LIPOPROTEIN-RELEASING SYSTEM TRANSMEMBRANE PROTEIN LOLE"/>
    <property type="match status" value="1"/>
</dbReference>
<accession>A0A2P1P9M8</accession>
<organism evidence="11 12">
    <name type="scientific">Candidatus Phycorickettsia trachydisci</name>
    <dbReference type="NCBI Taxonomy" id="2115978"/>
    <lineage>
        <taxon>Bacteria</taxon>
        <taxon>Pseudomonadati</taxon>
        <taxon>Pseudomonadota</taxon>
        <taxon>Alphaproteobacteria</taxon>
        <taxon>Rickettsiales</taxon>
        <taxon>Rickettsiaceae</taxon>
        <taxon>Candidatus Phycorickettsia</taxon>
    </lineage>
</organism>
<evidence type="ECO:0000256" key="8">
    <source>
        <dbReference type="SAM" id="Phobius"/>
    </source>
</evidence>
<keyword evidence="3" id="KW-0813">Transport</keyword>
<keyword evidence="6 8" id="KW-1133">Transmembrane helix</keyword>
<feature type="domain" description="ABC3 transporter permease C-terminal" evidence="9">
    <location>
        <begin position="266"/>
        <end position="399"/>
    </location>
</feature>
<proteinExistence type="inferred from homology"/>
<keyword evidence="12" id="KW-1185">Reference proteome</keyword>
<dbReference type="KEGG" id="ptc:phytr_10320"/>
<feature type="transmembrane region" description="Helical" evidence="8">
    <location>
        <begin position="267"/>
        <end position="287"/>
    </location>
</feature>
<feature type="transmembrane region" description="Helical" evidence="8">
    <location>
        <begin position="373"/>
        <end position="392"/>
    </location>
</feature>
<dbReference type="AlphaFoldDB" id="A0A2P1P9M8"/>
<evidence type="ECO:0000256" key="3">
    <source>
        <dbReference type="ARBA" id="ARBA00022448"/>
    </source>
</evidence>
<dbReference type="RefSeq" id="WP_106874792.1">
    <property type="nucleotide sequence ID" value="NZ_CP027845.1"/>
</dbReference>
<dbReference type="Pfam" id="PF12704">
    <property type="entry name" value="MacB_PCD"/>
    <property type="match status" value="1"/>
</dbReference>
<dbReference type="GO" id="GO:0044874">
    <property type="term" value="P:lipoprotein localization to outer membrane"/>
    <property type="evidence" value="ECO:0007669"/>
    <property type="project" value="TreeGrafter"/>
</dbReference>
<evidence type="ECO:0000256" key="1">
    <source>
        <dbReference type="ARBA" id="ARBA00004651"/>
    </source>
</evidence>
<name>A0A2P1P9M8_9RICK</name>
<dbReference type="InterPro" id="IPR011925">
    <property type="entry name" value="LolCE_TM"/>
</dbReference>
<dbReference type="GO" id="GO:0042953">
    <property type="term" value="P:lipoprotein transport"/>
    <property type="evidence" value="ECO:0007669"/>
    <property type="project" value="InterPro"/>
</dbReference>
<evidence type="ECO:0000256" key="4">
    <source>
        <dbReference type="ARBA" id="ARBA00022475"/>
    </source>
</evidence>
<dbReference type="OrthoDB" id="9808461at2"/>
<dbReference type="Pfam" id="PF02687">
    <property type="entry name" value="FtsX"/>
    <property type="match status" value="1"/>
</dbReference>
<evidence type="ECO:0000256" key="7">
    <source>
        <dbReference type="ARBA" id="ARBA00023136"/>
    </source>
</evidence>
<evidence type="ECO:0000313" key="12">
    <source>
        <dbReference type="Proteomes" id="UP000241762"/>
    </source>
</evidence>
<dbReference type="InterPro" id="IPR051447">
    <property type="entry name" value="Lipoprotein-release_system"/>
</dbReference>
<comment type="similarity">
    <text evidence="2">Belongs to the ABC-4 integral membrane protein family. LolC/E subfamily.</text>
</comment>
<dbReference type="PANTHER" id="PTHR30489">
    <property type="entry name" value="LIPOPROTEIN-RELEASING SYSTEM TRANSMEMBRANE PROTEIN LOLE"/>
    <property type="match status" value="1"/>
</dbReference>
<feature type="transmembrane region" description="Helical" evidence="8">
    <location>
        <begin position="343"/>
        <end position="361"/>
    </location>
</feature>
<feature type="transmembrane region" description="Helical" evidence="8">
    <location>
        <begin position="22"/>
        <end position="47"/>
    </location>
</feature>
<comment type="subcellular location">
    <subcellularLocation>
        <location evidence="1">Cell membrane</location>
        <topology evidence="1">Multi-pass membrane protein</topology>
    </subcellularLocation>
</comment>
<dbReference type="InterPro" id="IPR025857">
    <property type="entry name" value="MacB_PCD"/>
</dbReference>
<gene>
    <name evidence="11" type="ORF">phytr_10320</name>
</gene>
<dbReference type="GO" id="GO:0098797">
    <property type="term" value="C:plasma membrane protein complex"/>
    <property type="evidence" value="ECO:0007669"/>
    <property type="project" value="TreeGrafter"/>
</dbReference>
<dbReference type="EMBL" id="CP027845">
    <property type="protein sequence ID" value="AVP87960.1"/>
    <property type="molecule type" value="Genomic_DNA"/>
</dbReference>
<keyword evidence="4" id="KW-1003">Cell membrane</keyword>
<evidence type="ECO:0000259" key="10">
    <source>
        <dbReference type="Pfam" id="PF12704"/>
    </source>
</evidence>
<keyword evidence="7 8" id="KW-0472">Membrane</keyword>
<keyword evidence="11" id="KW-0449">Lipoprotein</keyword>
<reference evidence="11 12" key="1">
    <citation type="submission" date="2018-03" db="EMBL/GenBank/DDBJ databases">
        <title>A gene transfer event suggests a long-term partnership between eustigmatophyte algae and a novel lineage of endosymbiotic bacteria.</title>
        <authorList>
            <person name="Yurchenko T."/>
            <person name="Sevcikova T."/>
            <person name="Pribyl P."/>
            <person name="El Karkouri K."/>
            <person name="Klimes V."/>
            <person name="Amaral R."/>
            <person name="Zbrankova V."/>
            <person name="Kim E."/>
            <person name="Raoult D."/>
            <person name="Santos L.M.A."/>
            <person name="Elias M."/>
        </authorList>
    </citation>
    <scope>NUCLEOTIDE SEQUENCE [LARGE SCALE GENOMIC DNA]</scope>
    <source>
        <strain evidence="11">CCALA 838</strain>
    </source>
</reference>
<evidence type="ECO:0000259" key="9">
    <source>
        <dbReference type="Pfam" id="PF02687"/>
    </source>
</evidence>
<protein>
    <submittedName>
        <fullName evidence="11">Lipoprotein releasing system, transmembrane protein</fullName>
    </submittedName>
</protein>
<evidence type="ECO:0000256" key="6">
    <source>
        <dbReference type="ARBA" id="ARBA00022989"/>
    </source>
</evidence>
<feature type="transmembrane region" description="Helical" evidence="8">
    <location>
        <begin position="307"/>
        <end position="331"/>
    </location>
</feature>
<evidence type="ECO:0000313" key="11">
    <source>
        <dbReference type="EMBL" id="AVP87960.1"/>
    </source>
</evidence>
<evidence type="ECO:0000256" key="5">
    <source>
        <dbReference type="ARBA" id="ARBA00022692"/>
    </source>
</evidence>
<dbReference type="Proteomes" id="UP000241762">
    <property type="component" value="Chromosome"/>
</dbReference>
<keyword evidence="5 8" id="KW-0812">Transmembrane</keyword>